<organism evidence="1 2">
    <name type="scientific">Pontibacillus halophilus JSM 076056 = DSM 19796</name>
    <dbReference type="NCBI Taxonomy" id="1385510"/>
    <lineage>
        <taxon>Bacteria</taxon>
        <taxon>Bacillati</taxon>
        <taxon>Bacillota</taxon>
        <taxon>Bacilli</taxon>
        <taxon>Bacillales</taxon>
        <taxon>Bacillaceae</taxon>
        <taxon>Pontibacillus</taxon>
    </lineage>
</organism>
<keyword evidence="2" id="KW-1185">Reference proteome</keyword>
<evidence type="ECO:0000313" key="2">
    <source>
        <dbReference type="Proteomes" id="UP000030528"/>
    </source>
</evidence>
<reference evidence="1 2" key="1">
    <citation type="submission" date="2013-08" db="EMBL/GenBank/DDBJ databases">
        <authorList>
            <person name="Huang J."/>
            <person name="Wang G."/>
        </authorList>
    </citation>
    <scope>NUCLEOTIDE SEQUENCE [LARGE SCALE GENOMIC DNA]</scope>
    <source>
        <strain evidence="1 2">JSM 076056</strain>
    </source>
</reference>
<sequence length="452" mass="51171">MNIIKWSMKVIGILSVLGVVAYNVIEGEEILTIHEESSSCISLCGSTPEDEAIVSIVVPDQYRDIEESLYNELPEKNVMNRDHNETGVTDRTTAMIEPETLSTATKPTTPATVITGENDKMKTLMSKHLKLQGFTVKLEVSAPSQETPPTTTNGISVTPNEAQLQQLTNDNTKDDYPRYVEAMQQAIHEYDTEKNVWMWKSEPVTEEAQETIVFLAEQHVTHLYLRFDPHVSTEDYETFITLANEQEITVHALMGSPLWGTSERSDDAHKRVNLVATYNSKVSEKAQFVGIHFDVEPYSLDQWDVNKKEAIKEWRQAAESYVPYARERGFVVGSALPFWLDNKEVSQYDPELYKDFIDLNDYVSIMAYRDTALGSNSITSIADGEVAYGGREKVEIGIELKPYKVDYVSFSGKSLTETELETAKVRRYFVEAEAAGLKGITIHDYTEWKNKQ</sequence>
<dbReference type="AlphaFoldDB" id="A0A0A5GJ86"/>
<protein>
    <submittedName>
        <fullName evidence="1">Uncharacterized protein</fullName>
    </submittedName>
</protein>
<dbReference type="EMBL" id="AVPE01000003">
    <property type="protein sequence ID" value="KGX93321.1"/>
    <property type="molecule type" value="Genomic_DNA"/>
</dbReference>
<dbReference type="RefSeq" id="WP_026799859.1">
    <property type="nucleotide sequence ID" value="NZ_AVPE01000003.1"/>
</dbReference>
<evidence type="ECO:0000313" key="1">
    <source>
        <dbReference type="EMBL" id="KGX93321.1"/>
    </source>
</evidence>
<name>A0A0A5GJ86_9BACI</name>
<dbReference type="eggNOG" id="ENOG502Z7KZ">
    <property type="taxonomic scope" value="Bacteria"/>
</dbReference>
<proteinExistence type="predicted"/>
<dbReference type="Proteomes" id="UP000030528">
    <property type="component" value="Unassembled WGS sequence"/>
</dbReference>
<dbReference type="STRING" id="1385510.GCA_000425205_01413"/>
<comment type="caution">
    <text evidence="1">The sequence shown here is derived from an EMBL/GenBank/DDBJ whole genome shotgun (WGS) entry which is preliminary data.</text>
</comment>
<gene>
    <name evidence="1" type="ORF">N781_11775</name>
</gene>
<accession>A0A0A5GJ86</accession>